<protein>
    <submittedName>
        <fullName evidence="2">Uncharacterized protein</fullName>
    </submittedName>
</protein>
<name>A0ABW4XDR1_9ACTN</name>
<dbReference type="RefSeq" id="WP_376877680.1">
    <property type="nucleotide sequence ID" value="NZ_JBHUHP010000015.1"/>
</dbReference>
<feature type="region of interest" description="Disordered" evidence="1">
    <location>
        <begin position="1"/>
        <end position="21"/>
    </location>
</feature>
<evidence type="ECO:0000313" key="2">
    <source>
        <dbReference type="EMBL" id="MFD2092894.1"/>
    </source>
</evidence>
<keyword evidence="3" id="KW-1185">Reference proteome</keyword>
<evidence type="ECO:0000256" key="1">
    <source>
        <dbReference type="SAM" id="MobiDB-lite"/>
    </source>
</evidence>
<dbReference type="EMBL" id="JBHUHP010000015">
    <property type="protein sequence ID" value="MFD2092894.1"/>
    <property type="molecule type" value="Genomic_DNA"/>
</dbReference>
<reference evidence="3" key="1">
    <citation type="journal article" date="2019" name="Int. J. Syst. Evol. Microbiol.">
        <title>The Global Catalogue of Microorganisms (GCM) 10K type strain sequencing project: providing services to taxonomists for standard genome sequencing and annotation.</title>
        <authorList>
            <consortium name="The Broad Institute Genomics Platform"/>
            <consortium name="The Broad Institute Genome Sequencing Center for Infectious Disease"/>
            <person name="Wu L."/>
            <person name="Ma J."/>
        </authorList>
    </citation>
    <scope>NUCLEOTIDE SEQUENCE [LARGE SCALE GENOMIC DNA]</scope>
    <source>
        <strain evidence="3">JCM 3338</strain>
    </source>
</reference>
<dbReference type="Proteomes" id="UP001597402">
    <property type="component" value="Unassembled WGS sequence"/>
</dbReference>
<gene>
    <name evidence="2" type="ORF">ACFSHS_15060</name>
</gene>
<accession>A0ABW4XDR1</accession>
<comment type="caution">
    <text evidence="2">The sequence shown here is derived from an EMBL/GenBank/DDBJ whole genome shotgun (WGS) entry which is preliminary data.</text>
</comment>
<organism evidence="2 3">
    <name type="scientific">Blastococcus deserti</name>
    <dbReference type="NCBI Taxonomy" id="2259033"/>
    <lineage>
        <taxon>Bacteria</taxon>
        <taxon>Bacillati</taxon>
        <taxon>Actinomycetota</taxon>
        <taxon>Actinomycetes</taxon>
        <taxon>Geodermatophilales</taxon>
        <taxon>Geodermatophilaceae</taxon>
        <taxon>Blastococcus</taxon>
    </lineage>
</organism>
<sequence>MNGAQQTDGRTDGVVGEELPGCRPDEIRVNVLPGLDGTDERVHRVRHPARCGQDHGVVSQ</sequence>
<proteinExistence type="predicted"/>
<evidence type="ECO:0000313" key="3">
    <source>
        <dbReference type="Proteomes" id="UP001597402"/>
    </source>
</evidence>